<keyword evidence="1" id="KW-1133">Transmembrane helix</keyword>
<organism evidence="2 3">
    <name type="scientific">Paenibacillus allorhizosphaerae</name>
    <dbReference type="NCBI Taxonomy" id="2849866"/>
    <lineage>
        <taxon>Bacteria</taxon>
        <taxon>Bacillati</taxon>
        <taxon>Bacillota</taxon>
        <taxon>Bacilli</taxon>
        <taxon>Bacillales</taxon>
        <taxon>Paenibacillaceae</taxon>
        <taxon>Paenibacillus</taxon>
    </lineage>
</organism>
<sequence>MRNRRLCGWTALVMLFTGIACLDISPSYACACAGENPGGSFADWLFVGVGAVLFCGTLIVTLLLTIRVWGHTH</sequence>
<accession>A0ABM8VBT8</accession>
<dbReference type="PROSITE" id="PS51257">
    <property type="entry name" value="PROKAR_LIPOPROTEIN"/>
    <property type="match status" value="1"/>
</dbReference>
<protein>
    <submittedName>
        <fullName evidence="2">Uncharacterized protein</fullName>
    </submittedName>
</protein>
<evidence type="ECO:0000256" key="1">
    <source>
        <dbReference type="SAM" id="Phobius"/>
    </source>
</evidence>
<comment type="caution">
    <text evidence="2">The sequence shown here is derived from an EMBL/GenBank/DDBJ whole genome shotgun (WGS) entry which is preliminary data.</text>
</comment>
<keyword evidence="1" id="KW-0472">Membrane</keyword>
<gene>
    <name evidence="2" type="ORF">PAECIP111802_00763</name>
</gene>
<name>A0ABM8VBT8_9BACL</name>
<evidence type="ECO:0000313" key="3">
    <source>
        <dbReference type="Proteomes" id="UP000730618"/>
    </source>
</evidence>
<keyword evidence="3" id="KW-1185">Reference proteome</keyword>
<proteinExistence type="predicted"/>
<dbReference type="Proteomes" id="UP000730618">
    <property type="component" value="Unassembled WGS sequence"/>
</dbReference>
<dbReference type="EMBL" id="CAJVCE010000002">
    <property type="protein sequence ID" value="CAG7621821.1"/>
    <property type="molecule type" value="Genomic_DNA"/>
</dbReference>
<evidence type="ECO:0000313" key="2">
    <source>
        <dbReference type="EMBL" id="CAG7621821.1"/>
    </source>
</evidence>
<reference evidence="2 3" key="1">
    <citation type="submission" date="2021-06" db="EMBL/GenBank/DDBJ databases">
        <authorList>
            <person name="Criscuolo A."/>
        </authorList>
    </citation>
    <scope>NUCLEOTIDE SEQUENCE [LARGE SCALE GENOMIC DNA]</scope>
    <source>
        <strain evidence="3">CIP 111802</strain>
    </source>
</reference>
<keyword evidence="1" id="KW-0812">Transmembrane</keyword>
<feature type="transmembrane region" description="Helical" evidence="1">
    <location>
        <begin position="45"/>
        <end position="69"/>
    </location>
</feature>
<dbReference type="RefSeq" id="WP_218097134.1">
    <property type="nucleotide sequence ID" value="NZ_CAJVCE010000002.1"/>
</dbReference>